<name>A0A537KSW6_9BACT</name>
<dbReference type="SUPFAM" id="SSF53383">
    <property type="entry name" value="PLP-dependent transferases"/>
    <property type="match status" value="1"/>
</dbReference>
<sequence length="387" mass="42464">MTKEYRPRTIAAHEGDTPAAWQGAVAPPIYETSLFTFPTFEAAQAAFRGAPGVYIYTRGWNPTARLAEQKIAALEGGEACKIFASGMAAVSSALLRFLRQGDHVVAVRSLYSVTYRFLREFAPRFGIDHSFVDGRDLKEIAAAIRSNTKILYLESPTSLVFDLQDLAACAALAKQRGIVTIIDNSWATPIFQRPIDLGIDVVVHSASKYLSGHSDVVAGALIASQKIVDEVVHHEHAILGGNIGPFEAWLLVRGLRTLPVRMTAHQAAAIEVARFLEAHRRVKKVHYPGLPTHPQYELGRRQMSGTSGLLSIELDADLEGVRKFTNALRVFAIGVSWGGYESLALPIAVTDVKPEERGYPIGLVRLYIGLEEPQALIEDLEQALRAW</sequence>
<dbReference type="Proteomes" id="UP000318661">
    <property type="component" value="Unassembled WGS sequence"/>
</dbReference>
<evidence type="ECO:0000256" key="5">
    <source>
        <dbReference type="ARBA" id="ARBA00048780"/>
    </source>
</evidence>
<dbReference type="AlphaFoldDB" id="A0A537KSW6"/>
<dbReference type="PIRSF" id="PIRSF001434">
    <property type="entry name" value="CGS"/>
    <property type="match status" value="1"/>
</dbReference>
<dbReference type="GO" id="GO:0005737">
    <property type="term" value="C:cytoplasm"/>
    <property type="evidence" value="ECO:0007669"/>
    <property type="project" value="TreeGrafter"/>
</dbReference>
<evidence type="ECO:0000256" key="3">
    <source>
        <dbReference type="ARBA" id="ARBA00047175"/>
    </source>
</evidence>
<keyword evidence="9" id="KW-0032">Aminotransferase</keyword>
<dbReference type="Gene3D" id="3.40.640.10">
    <property type="entry name" value="Type I PLP-dependent aspartate aminotransferase-like (Major domain)"/>
    <property type="match status" value="1"/>
</dbReference>
<dbReference type="PANTHER" id="PTHR11808:SF80">
    <property type="entry name" value="CYSTATHIONINE GAMMA-LYASE"/>
    <property type="match status" value="1"/>
</dbReference>
<dbReference type="InterPro" id="IPR000277">
    <property type="entry name" value="Cys/Met-Metab_PyrdxlP-dep_enz"/>
</dbReference>
<evidence type="ECO:0000256" key="6">
    <source>
        <dbReference type="ARBA" id="ARBA00052699"/>
    </source>
</evidence>
<dbReference type="GO" id="GO:0047982">
    <property type="term" value="F:homocysteine desulfhydrase activity"/>
    <property type="evidence" value="ECO:0007669"/>
    <property type="project" value="UniProtKB-EC"/>
</dbReference>
<dbReference type="EMBL" id="VBAJ01000390">
    <property type="protein sequence ID" value="TMI98854.1"/>
    <property type="molecule type" value="Genomic_DNA"/>
</dbReference>
<evidence type="ECO:0000256" key="7">
    <source>
        <dbReference type="PIRSR" id="PIRSR001434-2"/>
    </source>
</evidence>
<accession>A0A537KSW6</accession>
<evidence type="ECO:0000256" key="2">
    <source>
        <dbReference type="ARBA" id="ARBA00022898"/>
    </source>
</evidence>
<dbReference type="EC" id="4.4.1.2" evidence="3"/>
<comment type="similarity">
    <text evidence="8">Belongs to the trans-sulfuration enzymes family.</text>
</comment>
<evidence type="ECO:0000256" key="1">
    <source>
        <dbReference type="ARBA" id="ARBA00001933"/>
    </source>
</evidence>
<dbReference type="Gene3D" id="3.90.1150.10">
    <property type="entry name" value="Aspartate Aminotransferase, domain 1"/>
    <property type="match status" value="1"/>
</dbReference>
<evidence type="ECO:0000256" key="8">
    <source>
        <dbReference type="RuleBase" id="RU362118"/>
    </source>
</evidence>
<evidence type="ECO:0000313" key="9">
    <source>
        <dbReference type="EMBL" id="TMI98854.1"/>
    </source>
</evidence>
<evidence type="ECO:0000313" key="10">
    <source>
        <dbReference type="Proteomes" id="UP000318661"/>
    </source>
</evidence>
<comment type="catalytic activity">
    <reaction evidence="5">
        <text>L-homocysteine + H2O = 2-oxobutanoate + hydrogen sulfide + NH4(+) + H(+)</text>
        <dbReference type="Rhea" id="RHEA:14501"/>
        <dbReference type="ChEBI" id="CHEBI:15377"/>
        <dbReference type="ChEBI" id="CHEBI:15378"/>
        <dbReference type="ChEBI" id="CHEBI:16763"/>
        <dbReference type="ChEBI" id="CHEBI:28938"/>
        <dbReference type="ChEBI" id="CHEBI:29919"/>
        <dbReference type="ChEBI" id="CHEBI:58199"/>
        <dbReference type="EC" id="4.4.1.2"/>
    </reaction>
    <physiologicalReaction direction="left-to-right" evidence="5">
        <dbReference type="Rhea" id="RHEA:14502"/>
    </physiologicalReaction>
</comment>
<keyword evidence="2 7" id="KW-0663">Pyridoxal phosphate</keyword>
<comment type="catalytic activity">
    <reaction evidence="6">
        <text>L-methionine + H2O = methanethiol + 2-oxobutanoate + NH4(+)</text>
        <dbReference type="Rhea" id="RHEA:23800"/>
        <dbReference type="ChEBI" id="CHEBI:15377"/>
        <dbReference type="ChEBI" id="CHEBI:16007"/>
        <dbReference type="ChEBI" id="CHEBI:16763"/>
        <dbReference type="ChEBI" id="CHEBI:28938"/>
        <dbReference type="ChEBI" id="CHEBI:57844"/>
        <dbReference type="EC" id="4.4.1.11"/>
    </reaction>
    <physiologicalReaction direction="left-to-right" evidence="6">
        <dbReference type="Rhea" id="RHEA:23801"/>
    </physiologicalReaction>
</comment>
<comment type="cofactor">
    <cofactor evidence="1 8">
        <name>pyridoxal 5'-phosphate</name>
        <dbReference type="ChEBI" id="CHEBI:597326"/>
    </cofactor>
</comment>
<dbReference type="InterPro" id="IPR015421">
    <property type="entry name" value="PyrdxlP-dep_Trfase_major"/>
</dbReference>
<dbReference type="GO" id="GO:0030170">
    <property type="term" value="F:pyridoxal phosphate binding"/>
    <property type="evidence" value="ECO:0007669"/>
    <property type="project" value="InterPro"/>
</dbReference>
<reference evidence="9 10" key="1">
    <citation type="journal article" date="2019" name="Nat. Microbiol.">
        <title>Mediterranean grassland soil C-N compound turnover is dependent on rainfall and depth, and is mediated by genomically divergent microorganisms.</title>
        <authorList>
            <person name="Diamond S."/>
            <person name="Andeer P.F."/>
            <person name="Li Z."/>
            <person name="Crits-Christoph A."/>
            <person name="Burstein D."/>
            <person name="Anantharaman K."/>
            <person name="Lane K.R."/>
            <person name="Thomas B.C."/>
            <person name="Pan C."/>
            <person name="Northen T.R."/>
            <person name="Banfield J.F."/>
        </authorList>
    </citation>
    <scope>NUCLEOTIDE SEQUENCE [LARGE SCALE GENOMIC DNA]</scope>
    <source>
        <strain evidence="9">NP_2</strain>
    </source>
</reference>
<dbReference type="InterPro" id="IPR015424">
    <property type="entry name" value="PyrdxlP-dep_Trfase"/>
</dbReference>
<protein>
    <recommendedName>
        <fullName evidence="3">homocysteine desulfhydrase</fullName>
        <ecNumber evidence="3">4.4.1.2</ecNumber>
    </recommendedName>
    <alternativeName>
        <fullName evidence="4">Homocysteine desulfhydrase</fullName>
    </alternativeName>
</protein>
<dbReference type="PANTHER" id="PTHR11808">
    <property type="entry name" value="TRANS-SULFURATION ENZYME FAMILY MEMBER"/>
    <property type="match status" value="1"/>
</dbReference>
<comment type="caution">
    <text evidence="9">The sequence shown here is derived from an EMBL/GenBank/DDBJ whole genome shotgun (WGS) entry which is preliminary data.</text>
</comment>
<dbReference type="FunFam" id="3.40.640.10:FF:000046">
    <property type="entry name" value="Cystathionine gamma-lyase"/>
    <property type="match status" value="1"/>
</dbReference>
<feature type="modified residue" description="N6-(pyridoxal phosphate)lysine" evidence="7">
    <location>
        <position position="208"/>
    </location>
</feature>
<dbReference type="GO" id="GO:0018826">
    <property type="term" value="F:methionine gamma-lyase activity"/>
    <property type="evidence" value="ECO:0007669"/>
    <property type="project" value="UniProtKB-EC"/>
</dbReference>
<dbReference type="GO" id="GO:0019346">
    <property type="term" value="P:transsulfuration"/>
    <property type="evidence" value="ECO:0007669"/>
    <property type="project" value="InterPro"/>
</dbReference>
<proteinExistence type="inferred from homology"/>
<dbReference type="Pfam" id="PF01053">
    <property type="entry name" value="Cys_Met_Meta_PP"/>
    <property type="match status" value="1"/>
</dbReference>
<keyword evidence="9" id="KW-0808">Transferase</keyword>
<dbReference type="CDD" id="cd00614">
    <property type="entry name" value="CGS_like"/>
    <property type="match status" value="1"/>
</dbReference>
<organism evidence="9 10">
    <name type="scientific">Candidatus Segetimicrobium genomatis</name>
    <dbReference type="NCBI Taxonomy" id="2569760"/>
    <lineage>
        <taxon>Bacteria</taxon>
        <taxon>Bacillati</taxon>
        <taxon>Candidatus Sysuimicrobiota</taxon>
        <taxon>Candidatus Sysuimicrobiia</taxon>
        <taxon>Candidatus Sysuimicrobiales</taxon>
        <taxon>Candidatus Segetimicrobiaceae</taxon>
        <taxon>Candidatus Segetimicrobium</taxon>
    </lineage>
</organism>
<dbReference type="InterPro" id="IPR015422">
    <property type="entry name" value="PyrdxlP-dep_Trfase_small"/>
</dbReference>
<evidence type="ECO:0000256" key="4">
    <source>
        <dbReference type="ARBA" id="ARBA00047199"/>
    </source>
</evidence>
<gene>
    <name evidence="9" type="ORF">E6G99_13620</name>
</gene>
<dbReference type="GO" id="GO:0008483">
    <property type="term" value="F:transaminase activity"/>
    <property type="evidence" value="ECO:0007669"/>
    <property type="project" value="UniProtKB-KW"/>
</dbReference>